<dbReference type="GO" id="GO:0046872">
    <property type="term" value="F:metal ion binding"/>
    <property type="evidence" value="ECO:0007669"/>
    <property type="project" value="UniProtKB-KW"/>
</dbReference>
<dbReference type="PANTHER" id="PTHR30176">
    <property type="entry name" value="FERREDOXIN-TYPE PROTEIN NAPH"/>
    <property type="match status" value="1"/>
</dbReference>
<feature type="domain" description="4Fe-4S ferredoxin-type" evidence="8">
    <location>
        <begin position="298"/>
        <end position="327"/>
    </location>
</feature>
<keyword evidence="1" id="KW-0813">Transport</keyword>
<gene>
    <name evidence="9" type="ORF">DRB17_14685</name>
</gene>
<feature type="transmembrane region" description="Helical" evidence="7">
    <location>
        <begin position="167"/>
        <end position="184"/>
    </location>
</feature>
<dbReference type="Pfam" id="PF13746">
    <property type="entry name" value="Fer4_18"/>
    <property type="match status" value="2"/>
</dbReference>
<dbReference type="Proteomes" id="UP000253941">
    <property type="component" value="Unassembled WGS sequence"/>
</dbReference>
<feature type="transmembrane region" description="Helical" evidence="7">
    <location>
        <begin position="42"/>
        <end position="60"/>
    </location>
</feature>
<organism evidence="9 10">
    <name type="scientific">Ferruginivarius sediminum</name>
    <dbReference type="NCBI Taxonomy" id="2661937"/>
    <lineage>
        <taxon>Bacteria</taxon>
        <taxon>Pseudomonadati</taxon>
        <taxon>Pseudomonadota</taxon>
        <taxon>Alphaproteobacteria</taxon>
        <taxon>Rhodospirillales</taxon>
        <taxon>Rhodospirillaceae</taxon>
        <taxon>Ferruginivarius</taxon>
    </lineage>
</organism>
<dbReference type="EMBL" id="QPMH01000015">
    <property type="protein sequence ID" value="RDD61168.1"/>
    <property type="molecule type" value="Genomic_DNA"/>
</dbReference>
<keyword evidence="7" id="KW-1133">Transmembrane helix</keyword>
<dbReference type="PANTHER" id="PTHR30176:SF3">
    <property type="entry name" value="FERREDOXIN-TYPE PROTEIN NAPH"/>
    <property type="match status" value="1"/>
</dbReference>
<keyword evidence="10" id="KW-1185">Reference proteome</keyword>
<dbReference type="GO" id="GO:0051539">
    <property type="term" value="F:4 iron, 4 sulfur cluster binding"/>
    <property type="evidence" value="ECO:0007669"/>
    <property type="project" value="UniProtKB-KW"/>
</dbReference>
<evidence type="ECO:0000313" key="10">
    <source>
        <dbReference type="Proteomes" id="UP000253941"/>
    </source>
</evidence>
<sequence>MSETTAQESVDALSRKQQKESQLYAGRVKVHPMSIWGTFRKLKWAAVGILLAIYYLVPWIRWDRGPGAPDQAVLIDMPSRRAYFFFIEIWPQEVYYLAGLLILGAIGLFWVTSLLGRVWCGFACPQTVWTDLYMQVERWIEGDRNARIKLDKQPMNREKLVKRVSKHAVWLVIAVLTGGAWVMYFKDAPTLAREFFVGESSASVYGFTALFTATTYLLAGWAREQVCTYMCPWPRFQAAMFDEDSMIVTYEGWRGEPRGKPRKNLAHISPKEMPPGPDSVPRQGLANIDWGKAGEQYDTAKLDGLGDCVACNKCVAVCPTGIDIRDGVQLECIGCGLCIDACNSVMEKLGRPRNLITYDTLSNQDRYARGEPGRFRLVRPRTVLYTLLFLVVAGIMLWSLAFRATADINVLHDRNPLFVTLSDGSIRNGYTIKILNKTRAERDFTLDVRGIEGATMSVVGQGEGGGDVTLAAQPDSVATYKVYVTAPREAVRGAQADVSFALTDMQGETALHETVFRGPER</sequence>
<evidence type="ECO:0000256" key="3">
    <source>
        <dbReference type="ARBA" id="ARBA00022723"/>
    </source>
</evidence>
<keyword evidence="5" id="KW-0408">Iron</keyword>
<dbReference type="PROSITE" id="PS51379">
    <property type="entry name" value="4FE4S_FER_2"/>
    <property type="match status" value="1"/>
</dbReference>
<dbReference type="InterPro" id="IPR051684">
    <property type="entry name" value="Electron_Trans/Redox"/>
</dbReference>
<reference evidence="9 10" key="1">
    <citation type="submission" date="2018-07" db="EMBL/GenBank/DDBJ databases">
        <title>Venubactetium sediminum gen. nov., sp. nov., isolated from a marine solar saltern.</title>
        <authorList>
            <person name="Wang S."/>
        </authorList>
    </citation>
    <scope>NUCLEOTIDE SEQUENCE [LARGE SCALE GENOMIC DNA]</scope>
    <source>
        <strain evidence="9 10">WD2A32</strain>
    </source>
</reference>
<dbReference type="InterPro" id="IPR017896">
    <property type="entry name" value="4Fe4S_Fe-S-bd"/>
</dbReference>
<evidence type="ECO:0000256" key="4">
    <source>
        <dbReference type="ARBA" id="ARBA00022982"/>
    </source>
</evidence>
<dbReference type="InterPro" id="IPR032879">
    <property type="entry name" value="FixG_C"/>
</dbReference>
<dbReference type="SUPFAM" id="SSF54862">
    <property type="entry name" value="4Fe-4S ferredoxins"/>
    <property type="match status" value="1"/>
</dbReference>
<keyword evidence="7" id="KW-0812">Transmembrane</keyword>
<dbReference type="Pfam" id="PF11614">
    <property type="entry name" value="FixG_C"/>
    <property type="match status" value="1"/>
</dbReference>
<dbReference type="Gene3D" id="2.60.40.10">
    <property type="entry name" value="Immunoglobulins"/>
    <property type="match status" value="1"/>
</dbReference>
<keyword evidence="2" id="KW-0004">4Fe-4S</keyword>
<keyword evidence="7" id="KW-0472">Membrane</keyword>
<evidence type="ECO:0000313" key="9">
    <source>
        <dbReference type="EMBL" id="RDD61168.1"/>
    </source>
</evidence>
<evidence type="ECO:0000256" key="1">
    <source>
        <dbReference type="ARBA" id="ARBA00022448"/>
    </source>
</evidence>
<feature type="transmembrane region" description="Helical" evidence="7">
    <location>
        <begin position="204"/>
        <end position="222"/>
    </location>
</feature>
<name>A0A369T7B7_9PROT</name>
<evidence type="ECO:0000256" key="6">
    <source>
        <dbReference type="ARBA" id="ARBA00023014"/>
    </source>
</evidence>
<evidence type="ECO:0000259" key="8">
    <source>
        <dbReference type="PROSITE" id="PS51379"/>
    </source>
</evidence>
<evidence type="ECO:0000256" key="2">
    <source>
        <dbReference type="ARBA" id="ARBA00022485"/>
    </source>
</evidence>
<dbReference type="GO" id="GO:0005886">
    <property type="term" value="C:plasma membrane"/>
    <property type="evidence" value="ECO:0007669"/>
    <property type="project" value="TreeGrafter"/>
</dbReference>
<protein>
    <submittedName>
        <fullName evidence="9">4Fe-4S binding protein</fullName>
    </submittedName>
</protein>
<comment type="caution">
    <text evidence="9">The sequence shown here is derived from an EMBL/GenBank/DDBJ whole genome shotgun (WGS) entry which is preliminary data.</text>
</comment>
<dbReference type="Pfam" id="PF12801">
    <property type="entry name" value="Fer4_5"/>
    <property type="match status" value="1"/>
</dbReference>
<accession>A0A369T7B7</accession>
<dbReference type="PROSITE" id="PS00198">
    <property type="entry name" value="4FE4S_FER_1"/>
    <property type="match status" value="1"/>
</dbReference>
<dbReference type="InterPro" id="IPR013783">
    <property type="entry name" value="Ig-like_fold"/>
</dbReference>
<dbReference type="InterPro" id="IPR017900">
    <property type="entry name" value="4Fe4S_Fe_S_CS"/>
</dbReference>
<feature type="transmembrane region" description="Helical" evidence="7">
    <location>
        <begin position="94"/>
        <end position="115"/>
    </location>
</feature>
<evidence type="ECO:0000256" key="7">
    <source>
        <dbReference type="SAM" id="Phobius"/>
    </source>
</evidence>
<evidence type="ECO:0000256" key="5">
    <source>
        <dbReference type="ARBA" id="ARBA00023004"/>
    </source>
</evidence>
<dbReference type="AlphaFoldDB" id="A0A369T7B7"/>
<keyword evidence="3" id="KW-0479">Metal-binding</keyword>
<dbReference type="RefSeq" id="WP_114582997.1">
    <property type="nucleotide sequence ID" value="NZ_QPMH01000015.1"/>
</dbReference>
<keyword evidence="6" id="KW-0411">Iron-sulfur</keyword>
<proteinExistence type="predicted"/>
<feature type="transmembrane region" description="Helical" evidence="7">
    <location>
        <begin position="383"/>
        <end position="402"/>
    </location>
</feature>
<keyword evidence="4" id="KW-0249">Electron transport</keyword>